<evidence type="ECO:0000256" key="4">
    <source>
        <dbReference type="ARBA" id="ARBA00022692"/>
    </source>
</evidence>
<dbReference type="Proteomes" id="UP000095713">
    <property type="component" value="Unassembled WGS sequence"/>
</dbReference>
<dbReference type="GO" id="GO:0009279">
    <property type="term" value="C:cell outer membrane"/>
    <property type="evidence" value="ECO:0007669"/>
    <property type="project" value="UniProtKB-SubCell"/>
</dbReference>
<sequence length="1108" mass="120871">MKELKKLERQNGSFKLAGFAFNKLIKKALLAVFCFSVSFTQVNADSSKKSDDKLKTSTEILTNDEITLANQQTVVSGTVSDVDGPLPGVNISVKGTASGAQTDFDGKYSISLSNSSATLVFSYVGYKTKEVAVSSAGIVDVVLEQDIAGLDEVVVVGYTTKTRGELTGAVATIGGKDIQQGSSKDITKSLAGRAPGLVVVDRGGFPGGNGNDARQIFVRGRSTTGNNSALILIDGIVSGEAELSRLSPDDIASLSVLKDGTAAIYGARAANGVILVTTKRGRTGKPKVSITTEYNTSSLAAPVRLINGREYATYQNEIIARTGGTPEFTQAQIDAIGTNPFTSPDTDWFDETIANSSPETRHRISVSGGSEYIKYHVSVDSYNQESLFKSGDVNFKQDQFRTNFDIKITDDIKVGVDVSGQFSDRNTPGIPTNLIFQSIYQSLPTDVAVFPNGLPGPGTLEFGQNPVLLSSNKTGFINQDGSNLRGRFSFDWKLDRLVKGLSINAYAGLRKINTHTKDWYTPWTYYLYDEVNNDFIPQTGRGREGPERTLTERLQQNDNLLLNATLRYNTKFKDNHSINAFIGVERQKDENNNFEARKVGGFPSASLPELFSGSNDGVSATGASGVANRISAFGSLSYDYKKKYFLDLTLRSDGSDIFGSGNQFGTFPSISGSWVLSKEKFLENVNWLDELKLSGSWARLGNDRIPRFQFTERYRLGPSLNNGTLNFNEPIPNTFIQGTDGNLIFGLTQGTEPNPAVTWENSEMLNIGLNFTLFDRRLSAEVNYFTETRDDILVPATGDTPLYLGLSAGGNDLPNQNIGVVENKGFDFQLSWNDQIGSVNYNIGGNLTFARSKVIEGIDPPGLLESLKQEGNPLFAPLFFPTNGLLISQGQVDAQNQLIADNTPTGPPAFVSREGDIRYVDTNDDGVLNNDDRVRANFSNVPEIQFGIAGGVQWNNFGLNFLFQGQARAKTLVYFNSVVKPKHLFDGRWTPNNRGAQFPRAFGDIDQQSSDINTSLGDTTGGQNFAETWLMDSSFVRLKELELSYTLKNENTKLGADIRIFARGFNLFTFFSDIADLGLDPEVTSYNGFAGTNYGTLKTYTIGANISF</sequence>
<comment type="similarity">
    <text evidence="8">Belongs to the TonB-dependent receptor family.</text>
</comment>
<evidence type="ECO:0000256" key="7">
    <source>
        <dbReference type="ARBA" id="ARBA00023237"/>
    </source>
</evidence>
<reference evidence="10 11" key="1">
    <citation type="submission" date="2016-05" db="EMBL/GenBank/DDBJ databases">
        <title>Draft Genome Sequence of Algibacter sp. Strain SK-16 Isolated from the Surface Water of Aburatsubo Inlet.</title>
        <authorList>
            <person name="Wong S.-K."/>
            <person name="Yoshizawa S."/>
            <person name="Nakajima Y."/>
            <person name="Ogura Y."/>
            <person name="Tetsuya H."/>
            <person name="Hamasaki K."/>
        </authorList>
    </citation>
    <scope>NUCLEOTIDE SEQUENCE [LARGE SCALE GENOMIC DNA]</scope>
    <source>
        <strain evidence="10 11">SK-16</strain>
    </source>
</reference>
<dbReference type="InterPro" id="IPR037066">
    <property type="entry name" value="Plug_dom_sf"/>
</dbReference>
<evidence type="ECO:0000256" key="8">
    <source>
        <dbReference type="PROSITE-ProRule" id="PRU01360"/>
    </source>
</evidence>
<keyword evidence="11" id="KW-1185">Reference proteome</keyword>
<dbReference type="InterPro" id="IPR008969">
    <property type="entry name" value="CarboxyPept-like_regulatory"/>
</dbReference>
<dbReference type="PROSITE" id="PS52016">
    <property type="entry name" value="TONB_DEPENDENT_REC_3"/>
    <property type="match status" value="1"/>
</dbReference>
<dbReference type="PANTHER" id="PTHR30069:SF29">
    <property type="entry name" value="HEMOGLOBIN AND HEMOGLOBIN-HAPTOGLOBIN-BINDING PROTEIN 1-RELATED"/>
    <property type="match status" value="1"/>
</dbReference>
<feature type="domain" description="TonB-dependent receptor plug" evidence="9">
    <location>
        <begin position="165"/>
        <end position="273"/>
    </location>
</feature>
<dbReference type="Pfam" id="PF13715">
    <property type="entry name" value="CarbopepD_reg_2"/>
    <property type="match status" value="1"/>
</dbReference>
<dbReference type="GO" id="GO:0015344">
    <property type="term" value="F:siderophore uptake transmembrane transporter activity"/>
    <property type="evidence" value="ECO:0007669"/>
    <property type="project" value="TreeGrafter"/>
</dbReference>
<dbReference type="SUPFAM" id="SSF49464">
    <property type="entry name" value="Carboxypeptidase regulatory domain-like"/>
    <property type="match status" value="1"/>
</dbReference>
<proteinExistence type="inferred from homology"/>
<dbReference type="InterPro" id="IPR039426">
    <property type="entry name" value="TonB-dep_rcpt-like"/>
</dbReference>
<protein>
    <recommendedName>
        <fullName evidence="9">TonB-dependent receptor plug domain-containing protein</fullName>
    </recommendedName>
</protein>
<dbReference type="InterPro" id="IPR012910">
    <property type="entry name" value="Plug_dom"/>
</dbReference>
<dbReference type="InterPro" id="IPR023996">
    <property type="entry name" value="TonB-dep_OMP_SusC/RagA"/>
</dbReference>
<keyword evidence="3 8" id="KW-1134">Transmembrane beta strand</keyword>
<name>A0A1E5SIU3_9FLAO</name>
<keyword evidence="4 8" id="KW-0812">Transmembrane</keyword>
<accession>A0A1E5SIU3</accession>
<keyword evidence="6 8" id="KW-0472">Membrane</keyword>
<dbReference type="SUPFAM" id="SSF56935">
    <property type="entry name" value="Porins"/>
    <property type="match status" value="1"/>
</dbReference>
<keyword evidence="7 8" id="KW-0998">Cell outer membrane</keyword>
<dbReference type="InterPro" id="IPR036942">
    <property type="entry name" value="Beta-barrel_TonB_sf"/>
</dbReference>
<evidence type="ECO:0000259" key="9">
    <source>
        <dbReference type="Pfam" id="PF07715"/>
    </source>
</evidence>
<dbReference type="Pfam" id="PF07715">
    <property type="entry name" value="Plug"/>
    <property type="match status" value="1"/>
</dbReference>
<evidence type="ECO:0000256" key="2">
    <source>
        <dbReference type="ARBA" id="ARBA00022448"/>
    </source>
</evidence>
<dbReference type="RefSeq" id="WP_069831716.1">
    <property type="nucleotide sequence ID" value="NZ_MDJD01000054.1"/>
</dbReference>
<dbReference type="OrthoDB" id="9768177at2"/>
<dbReference type="InterPro" id="IPR023997">
    <property type="entry name" value="TonB-dep_OMP_SusC/RagA_CS"/>
</dbReference>
<dbReference type="NCBIfam" id="TIGR04057">
    <property type="entry name" value="SusC_RagA_signa"/>
    <property type="match status" value="1"/>
</dbReference>
<evidence type="ECO:0000256" key="6">
    <source>
        <dbReference type="ARBA" id="ARBA00023136"/>
    </source>
</evidence>
<evidence type="ECO:0000313" key="11">
    <source>
        <dbReference type="Proteomes" id="UP000095713"/>
    </source>
</evidence>
<keyword evidence="5" id="KW-0732">Signal</keyword>
<dbReference type="GO" id="GO:0044718">
    <property type="term" value="P:siderophore transmembrane transport"/>
    <property type="evidence" value="ECO:0007669"/>
    <property type="project" value="TreeGrafter"/>
</dbReference>
<gene>
    <name evidence="10" type="ORF">A8C32_07605</name>
</gene>
<organism evidence="10 11">
    <name type="scientific">Flavivirga aquatica</name>
    <dbReference type="NCBI Taxonomy" id="1849968"/>
    <lineage>
        <taxon>Bacteria</taxon>
        <taxon>Pseudomonadati</taxon>
        <taxon>Bacteroidota</taxon>
        <taxon>Flavobacteriia</taxon>
        <taxon>Flavobacteriales</taxon>
        <taxon>Flavobacteriaceae</taxon>
        <taxon>Flavivirga</taxon>
    </lineage>
</organism>
<evidence type="ECO:0000313" key="10">
    <source>
        <dbReference type="EMBL" id="OEJ99033.1"/>
    </source>
</evidence>
<evidence type="ECO:0000256" key="5">
    <source>
        <dbReference type="ARBA" id="ARBA00022729"/>
    </source>
</evidence>
<comment type="subcellular location">
    <subcellularLocation>
        <location evidence="1 8">Cell outer membrane</location>
        <topology evidence="1 8">Multi-pass membrane protein</topology>
    </subcellularLocation>
</comment>
<dbReference type="NCBIfam" id="TIGR04056">
    <property type="entry name" value="OMP_RagA_SusC"/>
    <property type="match status" value="1"/>
</dbReference>
<dbReference type="EMBL" id="MDJD01000054">
    <property type="protein sequence ID" value="OEJ99033.1"/>
    <property type="molecule type" value="Genomic_DNA"/>
</dbReference>
<comment type="caution">
    <text evidence="10">The sequence shown here is derived from an EMBL/GenBank/DDBJ whole genome shotgun (WGS) entry which is preliminary data.</text>
</comment>
<dbReference type="PANTHER" id="PTHR30069">
    <property type="entry name" value="TONB-DEPENDENT OUTER MEMBRANE RECEPTOR"/>
    <property type="match status" value="1"/>
</dbReference>
<evidence type="ECO:0000256" key="3">
    <source>
        <dbReference type="ARBA" id="ARBA00022452"/>
    </source>
</evidence>
<dbReference type="Gene3D" id="2.170.130.10">
    <property type="entry name" value="TonB-dependent receptor, plug domain"/>
    <property type="match status" value="1"/>
</dbReference>
<dbReference type="Gene3D" id="2.60.40.1120">
    <property type="entry name" value="Carboxypeptidase-like, regulatory domain"/>
    <property type="match status" value="1"/>
</dbReference>
<dbReference type="STRING" id="1849968.A8C32_07605"/>
<keyword evidence="2 8" id="KW-0813">Transport</keyword>
<evidence type="ECO:0000256" key="1">
    <source>
        <dbReference type="ARBA" id="ARBA00004571"/>
    </source>
</evidence>
<dbReference type="AlphaFoldDB" id="A0A1E5SIU3"/>
<dbReference type="Gene3D" id="2.40.170.20">
    <property type="entry name" value="TonB-dependent receptor, beta-barrel domain"/>
    <property type="match status" value="1"/>
</dbReference>